<dbReference type="GO" id="GO:0009401">
    <property type="term" value="P:phosphoenolpyruvate-dependent sugar phosphotransferase system"/>
    <property type="evidence" value="ECO:0007669"/>
    <property type="project" value="InterPro"/>
</dbReference>
<dbReference type="SUPFAM" id="SSF55804">
    <property type="entry name" value="Phoshotransferase/anion transport protein"/>
    <property type="match status" value="1"/>
</dbReference>
<dbReference type="InterPro" id="IPR013011">
    <property type="entry name" value="PTS_EIIB_2"/>
</dbReference>
<dbReference type="PROSITE" id="PS51099">
    <property type="entry name" value="PTS_EIIB_TYPE_2"/>
    <property type="match status" value="1"/>
</dbReference>
<reference evidence="8 9" key="1">
    <citation type="submission" date="2017-12" db="EMBL/GenBank/DDBJ databases">
        <authorList>
            <person name="Hurst M.R.H."/>
        </authorList>
    </citation>
    <scope>NUCLEOTIDE SEQUENCE [LARGE SCALE GENOMIC DNA]</scope>
    <source>
        <strain evidence="8 9">TH11417</strain>
    </source>
</reference>
<feature type="domain" description="PTS EIIB type-2" evidence="6">
    <location>
        <begin position="398"/>
        <end position="486"/>
    </location>
</feature>
<dbReference type="GO" id="GO:0006355">
    <property type="term" value="P:regulation of DNA-templated transcription"/>
    <property type="evidence" value="ECO:0007669"/>
    <property type="project" value="InterPro"/>
</dbReference>
<protein>
    <submittedName>
        <fullName evidence="8">Transcription antiterminator BglG</fullName>
    </submittedName>
</protein>
<dbReference type="SUPFAM" id="SSF52794">
    <property type="entry name" value="PTS system IIB component-like"/>
    <property type="match status" value="1"/>
</dbReference>
<dbReference type="EMBL" id="CP025536">
    <property type="protein sequence ID" value="AUW97355.1"/>
    <property type="molecule type" value="Genomic_DNA"/>
</dbReference>
<dbReference type="OrthoDB" id="369398at2"/>
<organism evidence="8 9">
    <name type="scientific">Streptococcus pluranimalium</name>
    <dbReference type="NCBI Taxonomy" id="82348"/>
    <lineage>
        <taxon>Bacteria</taxon>
        <taxon>Bacillati</taxon>
        <taxon>Bacillota</taxon>
        <taxon>Bacilli</taxon>
        <taxon>Lactobacillales</taxon>
        <taxon>Streptococcaceae</taxon>
        <taxon>Streptococcus</taxon>
    </lineage>
</organism>
<feature type="domain" description="PRD" evidence="7">
    <location>
        <begin position="288"/>
        <end position="395"/>
    </location>
</feature>
<keyword evidence="3" id="KW-0805">Transcription regulation</keyword>
<dbReference type="GeneID" id="98394180"/>
<evidence type="ECO:0000256" key="1">
    <source>
        <dbReference type="ARBA" id="ARBA00022679"/>
    </source>
</evidence>
<dbReference type="GO" id="GO:0008982">
    <property type="term" value="F:protein-N(PI)-phosphohistidine-sugar phosphotransferase activity"/>
    <property type="evidence" value="ECO:0007669"/>
    <property type="project" value="InterPro"/>
</dbReference>
<dbReference type="InterPro" id="IPR011608">
    <property type="entry name" value="PRD"/>
</dbReference>
<keyword evidence="4" id="KW-0804">Transcription</keyword>
<proteinExistence type="predicted"/>
<dbReference type="CDD" id="cd00211">
    <property type="entry name" value="PTS_IIA_fru"/>
    <property type="match status" value="1"/>
</dbReference>
<dbReference type="Gene3D" id="3.40.930.10">
    <property type="entry name" value="Mannitol-specific EII, Chain A"/>
    <property type="match status" value="1"/>
</dbReference>
<dbReference type="Gene3D" id="1.10.1790.10">
    <property type="entry name" value="PRD domain"/>
    <property type="match status" value="1"/>
</dbReference>
<dbReference type="KEGG" id="splr:C0J00_09700"/>
<dbReference type="RefSeq" id="WP_104968659.1">
    <property type="nucleotide sequence ID" value="NZ_CP025536.1"/>
</dbReference>
<dbReference type="Proteomes" id="UP000238956">
    <property type="component" value="Chromosome"/>
</dbReference>
<gene>
    <name evidence="8" type="ORF">C0J00_09700</name>
</gene>
<dbReference type="InterPro" id="IPR002178">
    <property type="entry name" value="PTS_EIIA_type-2_dom"/>
</dbReference>
<dbReference type="Pfam" id="PF00359">
    <property type="entry name" value="PTS_EIIA_2"/>
    <property type="match status" value="1"/>
</dbReference>
<dbReference type="PROSITE" id="PS51094">
    <property type="entry name" value="PTS_EIIA_TYPE_2"/>
    <property type="match status" value="1"/>
</dbReference>
<evidence type="ECO:0000313" key="9">
    <source>
        <dbReference type="Proteomes" id="UP000238956"/>
    </source>
</evidence>
<dbReference type="SUPFAM" id="SSF63520">
    <property type="entry name" value="PTS-regulatory domain, PRD"/>
    <property type="match status" value="1"/>
</dbReference>
<dbReference type="PANTHER" id="PTHR30185:SF18">
    <property type="entry name" value="TRANSCRIPTIONAL REGULATOR MTLR"/>
    <property type="match status" value="1"/>
</dbReference>
<evidence type="ECO:0000259" key="6">
    <source>
        <dbReference type="PROSITE" id="PS51099"/>
    </source>
</evidence>
<name>A0A2L0D6C5_9STRE</name>
<dbReference type="InterPro" id="IPR036634">
    <property type="entry name" value="PRD_sf"/>
</dbReference>
<sequence length="679" mass="78900">MIDTKSLVILMTLMKYQQLSLYELMVKTNFSEKEVLKTIEELDDFLVSHRFPKILKGGGYFSLSPHLVADSDLIFSQLKDEQIYLNQEERIYLIYLYTFCRQDFISNTHYQDLVKVSKNTSLSDVKLLRDRLSNDGVALHYTRAEGYFLRGREEDKHRVALHFIRKLLRSRIGYWALHYVMEEWQVNISYEQFSKEITAQYKMWHLTPLKDRLEECLYFMIFLLCRYQRAVDRVVVSDLLVSEQLQELTSFMVDTVSQNLHVDLALTLSQKHYLTLILAGCFEGEGDLDSEFFEKLTRDIVSQMEQVSLLTFDNRNDLLQGLKKHIIPAYYRLKYGLATDSIYTERIKDSYPDLFHLVKKALDPLRKVLEITIPESEVAYFVVHFGGYLHKSEVSLPYRAVIVCPNGVSSSLIIKENLKALFPKIAFSGISRIDDFKKMPETDYDLVFSTVRIETLKPFYMVPMVMSSSQTDQLFNLVEKDFPDICEENLEVERLMAIIKEHATIFQEKELRLSLRKQLLQKEIHRKDYRPLLHELITEETYQFTDVKLDWQDAIKLAAQPLLASGQIEETYPQAMIDKVKDFGPFIDLGQGIAIPHARPEDGVNAVGMSMLSLEHPIHLLDDPSHEIKLLICIAAVDNETHLKALSHLTTILRDKGNVERLVSSKTYDDIKTIIKQEA</sequence>
<evidence type="ECO:0000256" key="4">
    <source>
        <dbReference type="ARBA" id="ARBA00023163"/>
    </source>
</evidence>
<dbReference type="PROSITE" id="PS00372">
    <property type="entry name" value="PTS_EIIA_TYPE_2_HIS"/>
    <property type="match status" value="1"/>
</dbReference>
<evidence type="ECO:0000259" key="5">
    <source>
        <dbReference type="PROSITE" id="PS51094"/>
    </source>
</evidence>
<dbReference type="PANTHER" id="PTHR30185">
    <property type="entry name" value="CRYPTIC BETA-GLUCOSIDE BGL OPERON ANTITERMINATOR"/>
    <property type="match status" value="1"/>
</dbReference>
<dbReference type="CDD" id="cd05568">
    <property type="entry name" value="PTS_IIB_bgl_like"/>
    <property type="match status" value="1"/>
</dbReference>
<accession>A0A2L0D6C5</accession>
<dbReference type="InterPro" id="IPR016152">
    <property type="entry name" value="PTrfase/Anion_transptr"/>
</dbReference>
<evidence type="ECO:0000313" key="8">
    <source>
        <dbReference type="EMBL" id="AUW97355.1"/>
    </source>
</evidence>
<keyword evidence="9" id="KW-1185">Reference proteome</keyword>
<reference evidence="8 9" key="2">
    <citation type="submission" date="2018-02" db="EMBL/GenBank/DDBJ databases">
        <title>Whole genome sequencing analysis of Streptococcus pluranimalium isolated from cattle infected mastitis in China.</title>
        <authorList>
            <person name="Zhang J.-R."/>
            <person name="Hu G.-Z."/>
        </authorList>
    </citation>
    <scope>NUCLEOTIDE SEQUENCE [LARGE SCALE GENOMIC DNA]</scope>
    <source>
        <strain evidence="8 9">TH11417</strain>
    </source>
</reference>
<dbReference type="Pfam" id="PF00874">
    <property type="entry name" value="PRD"/>
    <property type="match status" value="1"/>
</dbReference>
<keyword evidence="1" id="KW-0808">Transferase</keyword>
<keyword evidence="2" id="KW-0677">Repeat</keyword>
<dbReference type="AlphaFoldDB" id="A0A2L0D6C5"/>
<feature type="domain" description="PTS EIIA type-2" evidence="5">
    <location>
        <begin position="535"/>
        <end position="678"/>
    </location>
</feature>
<evidence type="ECO:0000259" key="7">
    <source>
        <dbReference type="PROSITE" id="PS51372"/>
    </source>
</evidence>
<dbReference type="InterPro" id="IPR036095">
    <property type="entry name" value="PTS_EIIB-like_sf"/>
</dbReference>
<evidence type="ECO:0000256" key="2">
    <source>
        <dbReference type="ARBA" id="ARBA00022737"/>
    </source>
</evidence>
<dbReference type="InterPro" id="IPR050661">
    <property type="entry name" value="BglG_antiterminators"/>
</dbReference>
<evidence type="ECO:0000256" key="3">
    <source>
        <dbReference type="ARBA" id="ARBA00023015"/>
    </source>
</evidence>
<dbReference type="PROSITE" id="PS51372">
    <property type="entry name" value="PRD_2"/>
    <property type="match status" value="1"/>
</dbReference>